<evidence type="ECO:0000256" key="4">
    <source>
        <dbReference type="ARBA" id="ARBA00023163"/>
    </source>
</evidence>
<dbReference type="PANTHER" id="PTHR30055">
    <property type="entry name" value="HTH-TYPE TRANSCRIPTIONAL REGULATOR RUTR"/>
    <property type="match status" value="1"/>
</dbReference>
<keyword evidence="3 5" id="KW-0238">DNA-binding</keyword>
<reference evidence="7 8" key="1">
    <citation type="submission" date="2017-04" db="EMBL/GenBank/DDBJ databases">
        <authorList>
            <person name="Afonso C.L."/>
            <person name="Miller P.J."/>
            <person name="Scott M.A."/>
            <person name="Spackman E."/>
            <person name="Goraichik I."/>
            <person name="Dimitrov K.M."/>
            <person name="Suarez D.L."/>
            <person name="Swayne D.E."/>
        </authorList>
    </citation>
    <scope>NUCLEOTIDE SEQUENCE [LARGE SCALE GENOMIC DNA]</scope>
    <source>
        <strain evidence="7 8">VK13</strain>
    </source>
</reference>
<dbReference type="GO" id="GO:0000976">
    <property type="term" value="F:transcription cis-regulatory region binding"/>
    <property type="evidence" value="ECO:0007669"/>
    <property type="project" value="TreeGrafter"/>
</dbReference>
<evidence type="ECO:0000313" key="7">
    <source>
        <dbReference type="EMBL" id="SMC59640.1"/>
    </source>
</evidence>
<dbReference type="PRINTS" id="PR00455">
    <property type="entry name" value="HTHTETR"/>
</dbReference>
<dbReference type="Proteomes" id="UP000192708">
    <property type="component" value="Unassembled WGS sequence"/>
</dbReference>
<organism evidence="7 8">
    <name type="scientific">Polynucleobacter kasalickyi</name>
    <dbReference type="NCBI Taxonomy" id="1938817"/>
    <lineage>
        <taxon>Bacteria</taxon>
        <taxon>Pseudomonadati</taxon>
        <taxon>Pseudomonadota</taxon>
        <taxon>Betaproteobacteria</taxon>
        <taxon>Burkholderiales</taxon>
        <taxon>Burkholderiaceae</taxon>
        <taxon>Polynucleobacter</taxon>
    </lineage>
</organism>
<dbReference type="InterPro" id="IPR001647">
    <property type="entry name" value="HTH_TetR"/>
</dbReference>
<dbReference type="RefSeq" id="WP_084283777.1">
    <property type="nucleotide sequence ID" value="NZ_FWXJ01000008.1"/>
</dbReference>
<sequence>MQKINFDTLSSTSRETVMRLLDVSEVLFSESGYAGTTVRDISAKSNINQALINYHFQNKRGLFMAIFARRGKILSDERLRLLDEFRQEANGQSIPLKKLIYAFVYPPLRLAGESTGGRAFVKLQARLHNEPKDIETTLRQEYYDRVSLEFMEEFHKTLPQISRESIAWRMIFIMGLYIYVASNTGRLEVISNRKCKGSNWKEALEEILNFCEHGFLAPVTDTTLVLP</sequence>
<dbReference type="Pfam" id="PF00440">
    <property type="entry name" value="TetR_N"/>
    <property type="match status" value="1"/>
</dbReference>
<dbReference type="InterPro" id="IPR009057">
    <property type="entry name" value="Homeodomain-like_sf"/>
</dbReference>
<dbReference type="InterPro" id="IPR050109">
    <property type="entry name" value="HTH-type_TetR-like_transc_reg"/>
</dbReference>
<dbReference type="PROSITE" id="PS01081">
    <property type="entry name" value="HTH_TETR_1"/>
    <property type="match status" value="1"/>
</dbReference>
<dbReference type="InterPro" id="IPR036271">
    <property type="entry name" value="Tet_transcr_reg_TetR-rel_C_sf"/>
</dbReference>
<keyword evidence="4" id="KW-0804">Transcription</keyword>
<dbReference type="PROSITE" id="PS50977">
    <property type="entry name" value="HTH_TETR_2"/>
    <property type="match status" value="1"/>
</dbReference>
<gene>
    <name evidence="7" type="ORF">SAMN06296008_108134</name>
</gene>
<evidence type="ECO:0000259" key="6">
    <source>
        <dbReference type="PROSITE" id="PS50977"/>
    </source>
</evidence>
<dbReference type="EMBL" id="FWXJ01000008">
    <property type="protein sequence ID" value="SMC59640.1"/>
    <property type="molecule type" value="Genomic_DNA"/>
</dbReference>
<evidence type="ECO:0000256" key="2">
    <source>
        <dbReference type="ARBA" id="ARBA00023015"/>
    </source>
</evidence>
<evidence type="ECO:0000256" key="1">
    <source>
        <dbReference type="ARBA" id="ARBA00022491"/>
    </source>
</evidence>
<dbReference type="GO" id="GO:0003700">
    <property type="term" value="F:DNA-binding transcription factor activity"/>
    <property type="evidence" value="ECO:0007669"/>
    <property type="project" value="TreeGrafter"/>
</dbReference>
<dbReference type="SUPFAM" id="SSF46689">
    <property type="entry name" value="Homeodomain-like"/>
    <property type="match status" value="1"/>
</dbReference>
<dbReference type="OrthoDB" id="9151800at2"/>
<protein>
    <submittedName>
        <fullName evidence="7">Transcriptional regulator, TetR family</fullName>
    </submittedName>
</protein>
<proteinExistence type="predicted"/>
<name>A0A1W2AGD3_9BURK</name>
<dbReference type="Gene3D" id="1.10.357.10">
    <property type="entry name" value="Tetracycline Repressor, domain 2"/>
    <property type="match status" value="1"/>
</dbReference>
<dbReference type="InterPro" id="IPR041586">
    <property type="entry name" value="PsrA_TetR_C"/>
</dbReference>
<dbReference type="InterPro" id="IPR023772">
    <property type="entry name" value="DNA-bd_HTH_TetR-type_CS"/>
</dbReference>
<feature type="DNA-binding region" description="H-T-H motif" evidence="5">
    <location>
        <begin position="37"/>
        <end position="56"/>
    </location>
</feature>
<accession>A0A1W2AGD3</accession>
<evidence type="ECO:0000313" key="8">
    <source>
        <dbReference type="Proteomes" id="UP000192708"/>
    </source>
</evidence>
<dbReference type="STRING" id="1938817.SAMN06296008_108134"/>
<evidence type="ECO:0000256" key="3">
    <source>
        <dbReference type="ARBA" id="ARBA00023125"/>
    </source>
</evidence>
<keyword evidence="2" id="KW-0805">Transcription regulation</keyword>
<dbReference type="PANTHER" id="PTHR30055:SF234">
    <property type="entry name" value="HTH-TYPE TRANSCRIPTIONAL REGULATOR BETI"/>
    <property type="match status" value="1"/>
</dbReference>
<evidence type="ECO:0000256" key="5">
    <source>
        <dbReference type="PROSITE-ProRule" id="PRU00335"/>
    </source>
</evidence>
<dbReference type="AlphaFoldDB" id="A0A1W2AGD3"/>
<dbReference type="SUPFAM" id="SSF48498">
    <property type="entry name" value="Tetracyclin repressor-like, C-terminal domain"/>
    <property type="match status" value="1"/>
</dbReference>
<feature type="domain" description="HTH tetR-type" evidence="6">
    <location>
        <begin position="14"/>
        <end position="74"/>
    </location>
</feature>
<dbReference type="Pfam" id="PF17939">
    <property type="entry name" value="TetR_C_30"/>
    <property type="match status" value="1"/>
</dbReference>
<keyword evidence="1" id="KW-0678">Repressor</keyword>
<keyword evidence="8" id="KW-1185">Reference proteome</keyword>